<proteinExistence type="inferred from homology"/>
<dbReference type="Proteomes" id="UP000239366">
    <property type="component" value="Unassembled WGS sequence"/>
</dbReference>
<dbReference type="InterPro" id="IPR000794">
    <property type="entry name" value="Beta-ketoacyl_synthase"/>
</dbReference>
<dbReference type="PROSITE" id="PS52004">
    <property type="entry name" value="KS3_2"/>
    <property type="match status" value="1"/>
</dbReference>
<dbReference type="AlphaFoldDB" id="A0A2S7T645"/>
<comment type="subcellular location">
    <subcellularLocation>
        <location evidence="1">Cytoplasm</location>
    </subcellularLocation>
</comment>
<dbReference type="GO" id="GO:0005829">
    <property type="term" value="C:cytosol"/>
    <property type="evidence" value="ECO:0007669"/>
    <property type="project" value="TreeGrafter"/>
</dbReference>
<evidence type="ECO:0000259" key="14">
    <source>
        <dbReference type="PROSITE" id="PS52004"/>
    </source>
</evidence>
<evidence type="ECO:0000256" key="4">
    <source>
        <dbReference type="ARBA" id="ARBA00013191"/>
    </source>
</evidence>
<dbReference type="EMBL" id="MQVX01000001">
    <property type="protein sequence ID" value="PQJ14997.1"/>
    <property type="molecule type" value="Genomic_DNA"/>
</dbReference>
<accession>A0A2S7T645</accession>
<dbReference type="CDD" id="cd00834">
    <property type="entry name" value="KAS_I_II"/>
    <property type="match status" value="1"/>
</dbReference>
<dbReference type="PANTHER" id="PTHR11712">
    <property type="entry name" value="POLYKETIDE SYNTHASE-RELATED"/>
    <property type="match status" value="1"/>
</dbReference>
<dbReference type="SUPFAM" id="SSF53901">
    <property type="entry name" value="Thiolase-like"/>
    <property type="match status" value="2"/>
</dbReference>
<comment type="catalytic activity">
    <reaction evidence="12">
        <text>a fatty acyl-[ACP] + malonyl-[ACP] + H(+) = a 3-oxoacyl-[ACP] + holo-[ACP] + CO2</text>
        <dbReference type="Rhea" id="RHEA:22836"/>
        <dbReference type="Rhea" id="RHEA-COMP:9623"/>
        <dbReference type="Rhea" id="RHEA-COMP:9685"/>
        <dbReference type="Rhea" id="RHEA-COMP:9916"/>
        <dbReference type="Rhea" id="RHEA-COMP:14125"/>
        <dbReference type="ChEBI" id="CHEBI:15378"/>
        <dbReference type="ChEBI" id="CHEBI:16526"/>
        <dbReference type="ChEBI" id="CHEBI:64479"/>
        <dbReference type="ChEBI" id="CHEBI:78449"/>
        <dbReference type="ChEBI" id="CHEBI:78776"/>
        <dbReference type="ChEBI" id="CHEBI:138651"/>
        <dbReference type="EC" id="2.3.1.41"/>
    </reaction>
    <physiologicalReaction direction="left-to-right" evidence="12">
        <dbReference type="Rhea" id="RHEA:22837"/>
    </physiologicalReaction>
</comment>
<dbReference type="EC" id="2.3.1.41" evidence="4"/>
<keyword evidence="7" id="KW-0012">Acyltransferase</keyword>
<keyword evidence="6 13" id="KW-0808">Transferase</keyword>
<evidence type="ECO:0000256" key="1">
    <source>
        <dbReference type="ARBA" id="ARBA00004496"/>
    </source>
</evidence>
<evidence type="ECO:0000256" key="3">
    <source>
        <dbReference type="ARBA" id="ARBA00011738"/>
    </source>
</evidence>
<comment type="caution">
    <text evidence="15">The sequence shown here is derived from an EMBL/GenBank/DDBJ whole genome shotgun (WGS) entry which is preliminary data.</text>
</comment>
<dbReference type="PANTHER" id="PTHR11712:SF306">
    <property type="entry name" value="3-OXOACYL-[ACYL-CARRIER-PROTEIN] SYNTHASE 1"/>
    <property type="match status" value="1"/>
</dbReference>
<dbReference type="Pfam" id="PF02801">
    <property type="entry name" value="Ketoacyl-synt_C"/>
    <property type="match status" value="1"/>
</dbReference>
<dbReference type="Pfam" id="PF00109">
    <property type="entry name" value="ketoacyl-synt"/>
    <property type="match status" value="1"/>
</dbReference>
<feature type="domain" description="Ketosynthase family 3 (KS3)" evidence="14">
    <location>
        <begin position="5"/>
        <end position="422"/>
    </location>
</feature>
<dbReference type="RefSeq" id="WP_105000646.1">
    <property type="nucleotide sequence ID" value="NZ_MQVX01000001.1"/>
</dbReference>
<dbReference type="OrthoDB" id="9808669at2"/>
<protein>
    <recommendedName>
        <fullName evidence="8">3-oxoacyl-[acyl-carrier-protein] synthase 1</fullName>
        <ecNumber evidence="4">2.3.1.41</ecNumber>
    </recommendedName>
    <alternativeName>
        <fullName evidence="9">3-oxoacyl-[acyl-carrier-protein] synthase I</fullName>
    </alternativeName>
    <alternativeName>
        <fullName evidence="10">Beta-ketoacyl-ACP synthase I</fullName>
    </alternativeName>
</protein>
<sequence length="426" mass="45091">MSTRKRRVVVTGIGVCAPGALSADALHDLLLSNGNAIEHFPELQELNFGCQLGAKPAYQEEMLAPYFDKLWQRGLKSAGMVYAVLSGMEAWKNAGLEARPEQRDPQAGMVFGAGVLGVDKLYEAFAQVDQGNVRRLGSTTVLQTMTSGASAYLAGLLGCGNRISANSSACSTGTEAVILGADWIKQGKAKRMLVGSTSEGGPYVWGGFDAMRVLPRSFNDKVDQASRPMSATAAGFVPSCGAGALVLEDLDTATERGATIYAEYLSGSLNAGGQREGGSLTAPNPKAVRDCIRETINKSGLNASEINAINGHLTATKGDVAEIAAWTEVFAEQQANLPPINSFKGHLGHALAASGSIELVACVNQLKHQVIYGNRNCVDLHPEIAEMAGDRVLQTSRYQSLEAIIKASFGFGDVNASVIFKKWSMD</sequence>
<evidence type="ECO:0000256" key="7">
    <source>
        <dbReference type="ARBA" id="ARBA00023315"/>
    </source>
</evidence>
<dbReference type="InterPro" id="IPR014031">
    <property type="entry name" value="Ketoacyl_synth_C"/>
</dbReference>
<evidence type="ECO:0000256" key="2">
    <source>
        <dbReference type="ARBA" id="ARBA00008467"/>
    </source>
</evidence>
<name>A0A2S7T645_9FLAO</name>
<dbReference type="InterPro" id="IPR014030">
    <property type="entry name" value="Ketoacyl_synth_N"/>
</dbReference>
<dbReference type="Gene3D" id="3.40.47.10">
    <property type="match status" value="2"/>
</dbReference>
<evidence type="ECO:0000256" key="13">
    <source>
        <dbReference type="RuleBase" id="RU003694"/>
    </source>
</evidence>
<evidence type="ECO:0000256" key="11">
    <source>
        <dbReference type="ARBA" id="ARBA00048121"/>
    </source>
</evidence>
<evidence type="ECO:0000256" key="8">
    <source>
        <dbReference type="ARBA" id="ARBA00039450"/>
    </source>
</evidence>
<evidence type="ECO:0000256" key="6">
    <source>
        <dbReference type="ARBA" id="ARBA00022679"/>
    </source>
</evidence>
<evidence type="ECO:0000256" key="5">
    <source>
        <dbReference type="ARBA" id="ARBA00022490"/>
    </source>
</evidence>
<organism evidence="15 16">
    <name type="scientific">Aureicoccus marinus</name>
    <dbReference type="NCBI Taxonomy" id="754435"/>
    <lineage>
        <taxon>Bacteria</taxon>
        <taxon>Pseudomonadati</taxon>
        <taxon>Bacteroidota</taxon>
        <taxon>Flavobacteriia</taxon>
        <taxon>Flavobacteriales</taxon>
        <taxon>Flavobacteriaceae</taxon>
        <taxon>Aureicoccus</taxon>
    </lineage>
</organism>
<evidence type="ECO:0000256" key="10">
    <source>
        <dbReference type="ARBA" id="ARBA00042143"/>
    </source>
</evidence>
<keyword evidence="5" id="KW-0963">Cytoplasm</keyword>
<evidence type="ECO:0000256" key="12">
    <source>
        <dbReference type="ARBA" id="ARBA00048506"/>
    </source>
</evidence>
<comment type="similarity">
    <text evidence="2 13">Belongs to the thiolase-like superfamily. Beta-ketoacyl-ACP synthases family.</text>
</comment>
<dbReference type="InterPro" id="IPR020841">
    <property type="entry name" value="PKS_Beta-ketoAc_synthase_dom"/>
</dbReference>
<dbReference type="SMART" id="SM00825">
    <property type="entry name" value="PKS_KS"/>
    <property type="match status" value="1"/>
</dbReference>
<evidence type="ECO:0000256" key="9">
    <source>
        <dbReference type="ARBA" id="ARBA00041620"/>
    </source>
</evidence>
<keyword evidence="16" id="KW-1185">Reference proteome</keyword>
<evidence type="ECO:0000313" key="16">
    <source>
        <dbReference type="Proteomes" id="UP000239366"/>
    </source>
</evidence>
<comment type="subunit">
    <text evidence="3">Homodimer.</text>
</comment>
<dbReference type="InterPro" id="IPR016039">
    <property type="entry name" value="Thiolase-like"/>
</dbReference>
<gene>
    <name evidence="15" type="ORF">BST99_03945</name>
</gene>
<dbReference type="GO" id="GO:0006633">
    <property type="term" value="P:fatty acid biosynthetic process"/>
    <property type="evidence" value="ECO:0007669"/>
    <property type="project" value="TreeGrafter"/>
</dbReference>
<reference evidence="16" key="1">
    <citation type="submission" date="2016-11" db="EMBL/GenBank/DDBJ databases">
        <title>Trade-off between light-utilization and light-protection in marine flavobacteria.</title>
        <authorList>
            <person name="Kumagai Y."/>
            <person name="Yoshizawa S."/>
            <person name="Kogure K."/>
        </authorList>
    </citation>
    <scope>NUCLEOTIDE SEQUENCE [LARGE SCALE GENOMIC DNA]</scope>
    <source>
        <strain evidence="16">SG-18</strain>
    </source>
</reference>
<evidence type="ECO:0000313" key="15">
    <source>
        <dbReference type="EMBL" id="PQJ14997.1"/>
    </source>
</evidence>
<dbReference type="GO" id="GO:0004315">
    <property type="term" value="F:3-oxoacyl-[acyl-carrier-protein] synthase activity"/>
    <property type="evidence" value="ECO:0007669"/>
    <property type="project" value="UniProtKB-EC"/>
</dbReference>
<comment type="catalytic activity">
    <reaction evidence="11">
        <text>(3Z)-decenoyl-[ACP] + malonyl-[ACP] + H(+) = 3-oxo-(5Z)-dodecenoyl-[ACP] + holo-[ACP] + CO2</text>
        <dbReference type="Rhea" id="RHEA:54940"/>
        <dbReference type="Rhea" id="RHEA-COMP:9623"/>
        <dbReference type="Rhea" id="RHEA-COMP:9685"/>
        <dbReference type="Rhea" id="RHEA-COMP:9927"/>
        <dbReference type="Rhea" id="RHEA-COMP:14042"/>
        <dbReference type="ChEBI" id="CHEBI:15378"/>
        <dbReference type="ChEBI" id="CHEBI:16526"/>
        <dbReference type="ChEBI" id="CHEBI:64479"/>
        <dbReference type="ChEBI" id="CHEBI:78449"/>
        <dbReference type="ChEBI" id="CHEBI:78798"/>
        <dbReference type="ChEBI" id="CHEBI:138410"/>
    </reaction>
    <physiologicalReaction direction="left-to-right" evidence="11">
        <dbReference type="Rhea" id="RHEA:54941"/>
    </physiologicalReaction>
</comment>